<proteinExistence type="predicted"/>
<dbReference type="AlphaFoldDB" id="A0A2N7W2T0"/>
<comment type="caution">
    <text evidence="2">The sequence shown here is derived from an EMBL/GenBank/DDBJ whole genome shotgun (WGS) entry which is preliminary data.</text>
</comment>
<sequence length="321" mass="34206">MRIFITGATGFIGSAVVRELVTAGHAVTGLVRSAHAAAALERMGAKARRGTIEDLDILRQEAALADGVIHTAFFHALSHASLGIRARILFGGPPARIVERFAAAAVGVDQRAIETFGEALGMRKGSLVIAFPTMAMAAGRPAQETDDADRRAVGGARAHSEQAALGLVRSGVNATVVRLPPSVHDETKLGLVTRLIEIARKKRMSAYPGDGLNRWAAVHRLDASRLFRLALENGEPGARYHGAAEEGMPFRDIADAIGRHLDIPVVPLLAKDCAKHFGWLAPFAATDNPVSSQLTQERLGWTPRHAPLMNDLAAALSDRGR</sequence>
<dbReference type="PANTHER" id="PTHR48079:SF9">
    <property type="entry name" value="PUTATIVE-RELATED"/>
    <property type="match status" value="1"/>
</dbReference>
<organism evidence="2 3">
    <name type="scientific">Trinickia dabaoshanensis</name>
    <dbReference type="NCBI Taxonomy" id="564714"/>
    <lineage>
        <taxon>Bacteria</taxon>
        <taxon>Pseudomonadati</taxon>
        <taxon>Pseudomonadota</taxon>
        <taxon>Betaproteobacteria</taxon>
        <taxon>Burkholderiales</taxon>
        <taxon>Burkholderiaceae</taxon>
        <taxon>Trinickia</taxon>
    </lineage>
</organism>
<dbReference type="EMBL" id="PNYA01000001">
    <property type="protein sequence ID" value="PMS23711.1"/>
    <property type="molecule type" value="Genomic_DNA"/>
</dbReference>
<evidence type="ECO:0000313" key="3">
    <source>
        <dbReference type="Proteomes" id="UP000235616"/>
    </source>
</evidence>
<protein>
    <submittedName>
        <fullName evidence="2">3-beta hydroxysteroid dehydrogenase</fullName>
    </submittedName>
</protein>
<dbReference type="OrthoDB" id="9787292at2"/>
<dbReference type="PANTHER" id="PTHR48079">
    <property type="entry name" value="PROTEIN YEEZ"/>
    <property type="match status" value="1"/>
</dbReference>
<dbReference type="Pfam" id="PF01370">
    <property type="entry name" value="Epimerase"/>
    <property type="match status" value="1"/>
</dbReference>
<dbReference type="RefSeq" id="WP_102643421.1">
    <property type="nucleotide sequence ID" value="NZ_PNYA01000001.1"/>
</dbReference>
<dbReference type="SUPFAM" id="SSF51735">
    <property type="entry name" value="NAD(P)-binding Rossmann-fold domains"/>
    <property type="match status" value="1"/>
</dbReference>
<dbReference type="InterPro" id="IPR036291">
    <property type="entry name" value="NAD(P)-bd_dom_sf"/>
</dbReference>
<gene>
    <name evidence="2" type="ORF">C0Z18_00575</name>
</gene>
<feature type="domain" description="NAD-dependent epimerase/dehydratase" evidence="1">
    <location>
        <begin position="3"/>
        <end position="80"/>
    </location>
</feature>
<dbReference type="Gene3D" id="3.40.50.720">
    <property type="entry name" value="NAD(P)-binding Rossmann-like Domain"/>
    <property type="match status" value="1"/>
</dbReference>
<reference evidence="2 3" key="1">
    <citation type="submission" date="2018-01" db="EMBL/GenBank/DDBJ databases">
        <title>Whole genome analyses suggest that Burkholderia sensu lato contains two further novel genera in the rhizoxinica-symbiotica group Mycetohabitans gen. nov., and Trinickia gen. nov.: implications for the evolution of diazotrophy and nodulation in the Burkholderiaceae.</title>
        <authorList>
            <person name="Estrada-de los Santos P."/>
            <person name="Palmer M."/>
            <person name="Chavez-Ramirez B."/>
            <person name="Beukes C."/>
            <person name="Steenkamp E.T."/>
            <person name="Hirsch A.M."/>
            <person name="Manyaka P."/>
            <person name="Maluk M."/>
            <person name="Lafos M."/>
            <person name="Crook M."/>
            <person name="Gross E."/>
            <person name="Simon M.F."/>
            <person name="Bueno dos Reis Junior F."/>
            <person name="Poole P.S."/>
            <person name="Venter S.N."/>
            <person name="James E.K."/>
        </authorList>
    </citation>
    <scope>NUCLEOTIDE SEQUENCE [LARGE SCALE GENOMIC DNA]</scope>
    <source>
        <strain evidence="2 3">GIMN1.004</strain>
    </source>
</reference>
<accession>A0A2N7W2T0</accession>
<dbReference type="GO" id="GO:0004029">
    <property type="term" value="F:aldehyde dehydrogenase (NAD+) activity"/>
    <property type="evidence" value="ECO:0007669"/>
    <property type="project" value="TreeGrafter"/>
</dbReference>
<dbReference type="InterPro" id="IPR001509">
    <property type="entry name" value="Epimerase_deHydtase"/>
</dbReference>
<keyword evidence="3" id="KW-1185">Reference proteome</keyword>
<dbReference type="Proteomes" id="UP000235616">
    <property type="component" value="Unassembled WGS sequence"/>
</dbReference>
<dbReference type="InterPro" id="IPR051783">
    <property type="entry name" value="NAD(P)-dependent_oxidoreduct"/>
</dbReference>
<dbReference type="GO" id="GO:0005737">
    <property type="term" value="C:cytoplasm"/>
    <property type="evidence" value="ECO:0007669"/>
    <property type="project" value="TreeGrafter"/>
</dbReference>
<evidence type="ECO:0000313" key="2">
    <source>
        <dbReference type="EMBL" id="PMS23711.1"/>
    </source>
</evidence>
<evidence type="ECO:0000259" key="1">
    <source>
        <dbReference type="Pfam" id="PF01370"/>
    </source>
</evidence>
<name>A0A2N7W2T0_9BURK</name>
<dbReference type="CDD" id="cd05262">
    <property type="entry name" value="SDR_a7"/>
    <property type="match status" value="1"/>
</dbReference>